<organism evidence="1 2">
    <name type="scientific">Thermosulfurimonas dismutans</name>
    <dbReference type="NCBI Taxonomy" id="999894"/>
    <lineage>
        <taxon>Bacteria</taxon>
        <taxon>Pseudomonadati</taxon>
        <taxon>Thermodesulfobacteriota</taxon>
        <taxon>Thermodesulfobacteria</taxon>
        <taxon>Thermodesulfobacteriales</taxon>
        <taxon>Thermodesulfobacteriaceae</taxon>
        <taxon>Thermosulfurimonas</taxon>
    </lineage>
</organism>
<name>A0A179D6D3_9BACT</name>
<keyword evidence="2" id="KW-1185">Reference proteome</keyword>
<protein>
    <submittedName>
        <fullName evidence="1">Uncharacterized protein</fullName>
    </submittedName>
</protein>
<dbReference type="AlphaFoldDB" id="A0A179D6D3"/>
<dbReference type="Proteomes" id="UP000078390">
    <property type="component" value="Unassembled WGS sequence"/>
</dbReference>
<evidence type="ECO:0000313" key="2">
    <source>
        <dbReference type="Proteomes" id="UP000078390"/>
    </source>
</evidence>
<dbReference type="SUPFAM" id="SSF46785">
    <property type="entry name" value="Winged helix' DNA-binding domain"/>
    <property type="match status" value="1"/>
</dbReference>
<dbReference type="InterPro" id="IPR036390">
    <property type="entry name" value="WH_DNA-bd_sf"/>
</dbReference>
<reference evidence="1 2" key="1">
    <citation type="submission" date="2016-04" db="EMBL/GenBank/DDBJ databases">
        <title>Genome analysis of Thermosulfurimonas dismutans, the first thermophilic sulfur-disproportionating bacterium of the phylum Thermodesulfobacteria.</title>
        <authorList>
            <person name="Mardanov A.V."/>
            <person name="Beletsky A.V."/>
            <person name="Kadnikov V.V."/>
            <person name="Slobodkin A.I."/>
            <person name="Ravin N.V."/>
        </authorList>
    </citation>
    <scope>NUCLEOTIDE SEQUENCE [LARGE SCALE GENOMIC DNA]</scope>
    <source>
        <strain evidence="1 2">S95</strain>
    </source>
</reference>
<dbReference type="RefSeq" id="WP_068668991.1">
    <property type="nucleotide sequence ID" value="NZ_LWLG01000002.1"/>
</dbReference>
<accession>A0A179D6D3</accession>
<sequence>MQEIFFFLKTLNSLSKWSILFIVYHYPGLSGRKISDLSGMGWAPIKNSLDELCKAKYLIRKKEGRCYAYFPNNDHILYPFLKKFFKELSHIHELIFKDLLTNVFQDSKEGLLTLKLTNTHLYLITLTKEVYKIEEHIRKHLEKRGLGKLELRLLPYQSLRIPEIYHEVSKETGRIFGLTLSQLMNLPS</sequence>
<dbReference type="EMBL" id="LWLG01000002">
    <property type="protein sequence ID" value="OAQ21289.1"/>
    <property type="molecule type" value="Genomic_DNA"/>
</dbReference>
<comment type="caution">
    <text evidence="1">The sequence shown here is derived from an EMBL/GenBank/DDBJ whole genome shotgun (WGS) entry which is preliminary data.</text>
</comment>
<proteinExistence type="predicted"/>
<gene>
    <name evidence="1" type="ORF">TDIS_0509</name>
</gene>
<evidence type="ECO:0000313" key="1">
    <source>
        <dbReference type="EMBL" id="OAQ21289.1"/>
    </source>
</evidence>